<dbReference type="Gene3D" id="3.40.109.10">
    <property type="entry name" value="NADH Oxidase"/>
    <property type="match status" value="1"/>
</dbReference>
<dbReference type="AlphaFoldDB" id="A0A919NM20"/>
<dbReference type="InterPro" id="IPR050627">
    <property type="entry name" value="Nitroreductase/BluB"/>
</dbReference>
<dbReference type="GO" id="GO:0016491">
    <property type="term" value="F:oxidoreductase activity"/>
    <property type="evidence" value="ECO:0007669"/>
    <property type="project" value="InterPro"/>
</dbReference>
<dbReference type="NCBIfam" id="NF047509">
    <property type="entry name" value="Rv3131_FMN_oxido"/>
    <property type="match status" value="1"/>
</dbReference>
<evidence type="ECO:0000256" key="1">
    <source>
        <dbReference type="SAM" id="MobiDB-lite"/>
    </source>
</evidence>
<dbReference type="EMBL" id="BOMY01000022">
    <property type="protein sequence ID" value="GIF20610.1"/>
    <property type="molecule type" value="Genomic_DNA"/>
</dbReference>
<organism evidence="2 3">
    <name type="scientific">Paractinoplanes tereljensis</name>
    <dbReference type="NCBI Taxonomy" id="571912"/>
    <lineage>
        <taxon>Bacteria</taxon>
        <taxon>Bacillati</taxon>
        <taxon>Actinomycetota</taxon>
        <taxon>Actinomycetes</taxon>
        <taxon>Micromonosporales</taxon>
        <taxon>Micromonosporaceae</taxon>
        <taxon>Paractinoplanes</taxon>
    </lineage>
</organism>
<protein>
    <submittedName>
        <fullName evidence="2">NAD(P)H nitroreductase</fullName>
    </submittedName>
</protein>
<dbReference type="PANTHER" id="PTHR23026">
    <property type="entry name" value="NADPH NITROREDUCTASE"/>
    <property type="match status" value="1"/>
</dbReference>
<dbReference type="InterPro" id="IPR000415">
    <property type="entry name" value="Nitroreductase-like"/>
</dbReference>
<dbReference type="PANTHER" id="PTHR23026:SF123">
    <property type="entry name" value="NAD(P)H NITROREDUCTASE RV3131-RELATED"/>
    <property type="match status" value="1"/>
</dbReference>
<dbReference type="Proteomes" id="UP000623608">
    <property type="component" value="Unassembled WGS sequence"/>
</dbReference>
<gene>
    <name evidence="2" type="ORF">Ate02nite_33400</name>
</gene>
<proteinExistence type="predicted"/>
<feature type="region of interest" description="Disordered" evidence="1">
    <location>
        <begin position="309"/>
        <end position="332"/>
    </location>
</feature>
<keyword evidence="3" id="KW-1185">Reference proteome</keyword>
<feature type="compositionally biased region" description="Basic and acidic residues" evidence="1">
    <location>
        <begin position="320"/>
        <end position="332"/>
    </location>
</feature>
<dbReference type="SUPFAM" id="SSF55469">
    <property type="entry name" value="FMN-dependent nitroreductase-like"/>
    <property type="match status" value="2"/>
</dbReference>
<accession>A0A919NM20</accession>
<evidence type="ECO:0000313" key="3">
    <source>
        <dbReference type="Proteomes" id="UP000623608"/>
    </source>
</evidence>
<dbReference type="RefSeq" id="WP_203806378.1">
    <property type="nucleotide sequence ID" value="NZ_BOMY01000022.1"/>
</dbReference>
<sequence>MSAPVNLLPHLEARDALEAAARASLRAPSVFNTQPWVWRISGHVMELSADPTRRLAVTDAEGRLLLISCGAALHHARVALAAAGWSADVERLPDARKPDLLARIQLTGYPGPDPTAATLAEAIIRRRTDRRAYGDRRVPPAALARLAELAEAEGSQLHEVPDERVPELSVAVDEAADVEYFSPAFRSELTRWTHRPAWTGDGIPPSTVVRPAMRRVPSRNFLPGGTPGLTAGPGGDEAASYVILAGTDDHPLHLLRGGEALSAVLLQATAEGIATAPISEAVEVPWPRRLLRRLLAADADPYLIVRLGYPDSGEAPPPSPRRETRETIRILS</sequence>
<comment type="caution">
    <text evidence="2">The sequence shown here is derived from an EMBL/GenBank/DDBJ whole genome shotgun (WGS) entry which is preliminary data.</text>
</comment>
<evidence type="ECO:0000313" key="2">
    <source>
        <dbReference type="EMBL" id="GIF20610.1"/>
    </source>
</evidence>
<reference evidence="2" key="1">
    <citation type="submission" date="2021-01" db="EMBL/GenBank/DDBJ databases">
        <title>Whole genome shotgun sequence of Actinoplanes tereljensis NBRC 105297.</title>
        <authorList>
            <person name="Komaki H."/>
            <person name="Tamura T."/>
        </authorList>
    </citation>
    <scope>NUCLEOTIDE SEQUENCE</scope>
    <source>
        <strain evidence="2">NBRC 105297</strain>
    </source>
</reference>
<name>A0A919NM20_9ACTN</name>